<gene>
    <name evidence="2" type="ORF">GALL_253340</name>
</gene>
<feature type="transmembrane region" description="Helical" evidence="1">
    <location>
        <begin position="14"/>
        <end position="41"/>
    </location>
</feature>
<keyword evidence="1" id="KW-1133">Transmembrane helix</keyword>
<comment type="caution">
    <text evidence="2">The sequence shown here is derived from an EMBL/GenBank/DDBJ whole genome shotgun (WGS) entry which is preliminary data.</text>
</comment>
<dbReference type="AlphaFoldDB" id="A0A1J5RTC8"/>
<keyword evidence="1" id="KW-0472">Membrane</keyword>
<proteinExistence type="predicted"/>
<protein>
    <submittedName>
        <fullName evidence="2">Uncharacterized protein</fullName>
    </submittedName>
</protein>
<organism evidence="2">
    <name type="scientific">mine drainage metagenome</name>
    <dbReference type="NCBI Taxonomy" id="410659"/>
    <lineage>
        <taxon>unclassified sequences</taxon>
        <taxon>metagenomes</taxon>
        <taxon>ecological metagenomes</taxon>
    </lineage>
</organism>
<evidence type="ECO:0000256" key="1">
    <source>
        <dbReference type="SAM" id="Phobius"/>
    </source>
</evidence>
<keyword evidence="1" id="KW-0812">Transmembrane</keyword>
<dbReference type="SUPFAM" id="SSF52266">
    <property type="entry name" value="SGNH hydrolase"/>
    <property type="match status" value="1"/>
</dbReference>
<name>A0A1J5RTC8_9ZZZZ</name>
<reference evidence="2" key="1">
    <citation type="submission" date="2016-10" db="EMBL/GenBank/DDBJ databases">
        <title>Sequence of Gallionella enrichment culture.</title>
        <authorList>
            <person name="Poehlein A."/>
            <person name="Muehling M."/>
            <person name="Daniel R."/>
        </authorList>
    </citation>
    <scope>NUCLEOTIDE SEQUENCE</scope>
</reference>
<accession>A0A1J5RTC8</accession>
<evidence type="ECO:0000313" key="2">
    <source>
        <dbReference type="EMBL" id="OIQ92731.1"/>
    </source>
</evidence>
<sequence length="392" mass="45377">MFKKSEAPLKNKGAFYFFSILILFFLPAILLMGTIEALAWYTGETQPLTMIARWQDQGPGRIWRGGDGRSYISYKLARLAELAKRNEPQILVLGSSRSLAYRHEDFEPFSFYNAAECGWTFNHYIRFLTLLEKRTGRLPKVVIFNLDFSMFSEDFDKVWADRFYVTPETHWAGLKIVLDHTVKSIDWPFFPAKDRPPVFPGTPDPNIKIWNKLSDTDHLRGYAAVLTDFGFQEDGSMHFGRDIPKDPLRLVDDNIFIGVPPVEGGDVVAKNQLEAFEKFVKFAKSKNIILIGVQVPYYDKVISGFEKYKHNGVWKDIRSPERKKYFEDHGVIFFDLSDMPKYRYHPEFFLDSVHPGYRIMRDVTETIMSSPETRQDFLKAGLPDSILAVHKP</sequence>
<dbReference type="EMBL" id="MLJW01000224">
    <property type="protein sequence ID" value="OIQ92731.1"/>
    <property type="molecule type" value="Genomic_DNA"/>
</dbReference>